<accession>A0A7U7G728</accession>
<protein>
    <submittedName>
        <fullName evidence="2">Uncharacterized protein</fullName>
    </submittedName>
</protein>
<proteinExistence type="predicted"/>
<reference evidence="2 3" key="2">
    <citation type="journal article" date="2014" name="PLoS ONE">
        <title>Evolution of mitochondria reconstructed from the energy metabolism of living bacteria.</title>
        <authorList>
            <person name="Degli Esposti M."/>
            <person name="Chouaia B."/>
            <person name="Comandatore F."/>
            <person name="Crotti E."/>
            <person name="Sassera D."/>
            <person name="Lievens P.M."/>
            <person name="Daffonchio D."/>
            <person name="Bandi C."/>
        </authorList>
    </citation>
    <scope>NUCLEOTIDE SEQUENCE [LARGE SCALE GENOMIC DNA]</scope>
    <source>
        <strain evidence="3">AM169</strain>
    </source>
</reference>
<dbReference type="Proteomes" id="UP000027590">
    <property type="component" value="Unassembled WGS sequence"/>
</dbReference>
<comment type="caution">
    <text evidence="2">The sequence shown here is derived from an EMBL/GenBank/DDBJ whole genome shotgun (WGS) entry which is preliminary data.</text>
</comment>
<evidence type="ECO:0000256" key="1">
    <source>
        <dbReference type="SAM" id="MobiDB-lite"/>
    </source>
</evidence>
<evidence type="ECO:0000313" key="3">
    <source>
        <dbReference type="Proteomes" id="UP000027590"/>
    </source>
</evidence>
<gene>
    <name evidence="2" type="ORF">SACS_1593</name>
</gene>
<organism evidence="2 3">
    <name type="scientific">Parasaccharibacter apium</name>
    <dbReference type="NCBI Taxonomy" id="1510841"/>
    <lineage>
        <taxon>Bacteria</taxon>
        <taxon>Pseudomonadati</taxon>
        <taxon>Pseudomonadota</taxon>
        <taxon>Alphaproteobacteria</taxon>
        <taxon>Acetobacterales</taxon>
        <taxon>Acetobacteraceae</taxon>
        <taxon>Parasaccharibacter</taxon>
    </lineage>
</organism>
<feature type="region of interest" description="Disordered" evidence="1">
    <location>
        <begin position="1"/>
        <end position="23"/>
    </location>
</feature>
<dbReference type="EMBL" id="CBLY010000006">
    <property type="protein sequence ID" value="CDG34331.1"/>
    <property type="molecule type" value="Genomic_DNA"/>
</dbReference>
<reference evidence="2 3" key="1">
    <citation type="journal article" date="2014" name="Genome Biol. Evol.">
        <title>Acetic acid bacteria genomes reveal functional traits for adaptation to life in insect guts.</title>
        <authorList>
            <person name="Chouaia B."/>
            <person name="Gaiarsa S."/>
            <person name="Crotti E."/>
            <person name="Comandatore F."/>
            <person name="Degli Esposti M."/>
            <person name="Ricci I."/>
            <person name="Alma A."/>
            <person name="Favia G."/>
            <person name="Bandi C."/>
            <person name="Daffonchio D."/>
        </authorList>
    </citation>
    <scope>NUCLEOTIDE SEQUENCE [LARGE SCALE GENOMIC DNA]</scope>
    <source>
        <strain evidence="3">AM169</strain>
    </source>
</reference>
<name>A0A7U7G728_9PROT</name>
<sequence length="65" mass="7272">MGYRPATPRPDYAPGGRGRQGEPVTVRRKMFGEGRYSAGKYDGKGIAQGFASRYKRPHEADVVQW</sequence>
<evidence type="ECO:0000313" key="2">
    <source>
        <dbReference type="EMBL" id="CDG34331.1"/>
    </source>
</evidence>
<dbReference type="AlphaFoldDB" id="A0A7U7G728"/>